<dbReference type="SMART" id="SM00042">
    <property type="entry name" value="CUB"/>
    <property type="match status" value="1"/>
</dbReference>
<dbReference type="PANTHER" id="PTHR24251">
    <property type="entry name" value="OVOCHYMASE-RELATED"/>
    <property type="match status" value="1"/>
</dbReference>
<feature type="domain" description="CUB" evidence="5">
    <location>
        <begin position="39"/>
        <end position="140"/>
    </location>
</feature>
<sequence>MFSVCYRSIFKCLDSIGIVQVIMMVCLLIPCVCLSSVVCGGTMNATTSEYGYLKSPGWPDIYPHNMDCTIVLKAPQNSYISFFFNNFDLESHTDCGFDYLEVRQTKHLQHLYDGPDSSSAPVGPYCGLVCNPRMPSHIKL</sequence>
<evidence type="ECO:0000256" key="1">
    <source>
        <dbReference type="ARBA" id="ARBA00022737"/>
    </source>
</evidence>
<feature type="transmembrane region" description="Helical" evidence="4">
    <location>
        <begin position="12"/>
        <end position="38"/>
    </location>
</feature>
<dbReference type="PROSITE" id="PS01180">
    <property type="entry name" value="CUB"/>
    <property type="match status" value="1"/>
</dbReference>
<evidence type="ECO:0000313" key="7">
    <source>
        <dbReference type="Proteomes" id="UP000261660"/>
    </source>
</evidence>
<dbReference type="Pfam" id="PF00431">
    <property type="entry name" value="CUB"/>
    <property type="match status" value="1"/>
</dbReference>
<keyword evidence="2" id="KW-1015">Disulfide bond</keyword>
<reference evidence="6" key="2">
    <citation type="submission" date="2025-09" db="UniProtKB">
        <authorList>
            <consortium name="Ensembl"/>
        </authorList>
    </citation>
    <scope>IDENTIFICATION</scope>
</reference>
<reference evidence="6" key="1">
    <citation type="submission" date="2025-08" db="UniProtKB">
        <authorList>
            <consortium name="Ensembl"/>
        </authorList>
    </citation>
    <scope>IDENTIFICATION</scope>
</reference>
<comment type="caution">
    <text evidence="3">Lacks conserved residue(s) required for the propagation of feature annotation.</text>
</comment>
<keyword evidence="7" id="KW-1185">Reference proteome</keyword>
<organism evidence="6 7">
    <name type="scientific">Labrus bergylta</name>
    <name type="common">ballan wrasse</name>
    <dbReference type="NCBI Taxonomy" id="56723"/>
    <lineage>
        <taxon>Eukaryota</taxon>
        <taxon>Metazoa</taxon>
        <taxon>Chordata</taxon>
        <taxon>Craniata</taxon>
        <taxon>Vertebrata</taxon>
        <taxon>Euteleostomi</taxon>
        <taxon>Actinopterygii</taxon>
        <taxon>Neopterygii</taxon>
        <taxon>Teleostei</taxon>
        <taxon>Neoteleostei</taxon>
        <taxon>Acanthomorphata</taxon>
        <taxon>Eupercaria</taxon>
        <taxon>Labriformes</taxon>
        <taxon>Labridae</taxon>
        <taxon>Labrus</taxon>
    </lineage>
</organism>
<keyword evidence="4" id="KW-0812">Transmembrane</keyword>
<dbReference type="CDD" id="cd00041">
    <property type="entry name" value="CUB"/>
    <property type="match status" value="1"/>
</dbReference>
<dbReference type="AlphaFoldDB" id="A0A3Q3GXF2"/>
<evidence type="ECO:0000313" key="6">
    <source>
        <dbReference type="Ensembl" id="ENSLBEP00000036074.1"/>
    </source>
</evidence>
<dbReference type="InParanoid" id="A0A3Q3GXF2"/>
<dbReference type="InterPro" id="IPR035914">
    <property type="entry name" value="Sperma_CUB_dom_sf"/>
</dbReference>
<accession>A0A3Q3GXF2</accession>
<evidence type="ECO:0000256" key="2">
    <source>
        <dbReference type="ARBA" id="ARBA00023157"/>
    </source>
</evidence>
<dbReference type="SUPFAM" id="SSF49854">
    <property type="entry name" value="Spermadhesin, CUB domain"/>
    <property type="match status" value="1"/>
</dbReference>
<dbReference type="Gene3D" id="2.60.120.290">
    <property type="entry name" value="Spermadhesin, CUB domain"/>
    <property type="match status" value="1"/>
</dbReference>
<proteinExistence type="predicted"/>
<dbReference type="STRING" id="56723.ENSLBEP00000036074"/>
<keyword evidence="4" id="KW-1133">Transmembrane helix</keyword>
<keyword evidence="4" id="KW-0472">Membrane</keyword>
<keyword evidence="1" id="KW-0677">Repeat</keyword>
<dbReference type="Proteomes" id="UP000261660">
    <property type="component" value="Unplaced"/>
</dbReference>
<protein>
    <recommendedName>
        <fullName evidence="5">CUB domain-containing protein</fullName>
    </recommendedName>
</protein>
<evidence type="ECO:0000256" key="4">
    <source>
        <dbReference type="SAM" id="Phobius"/>
    </source>
</evidence>
<evidence type="ECO:0000256" key="3">
    <source>
        <dbReference type="PROSITE-ProRule" id="PRU00059"/>
    </source>
</evidence>
<name>A0A3Q3GXF2_9LABR</name>
<dbReference type="PANTHER" id="PTHR24251:SF30">
    <property type="entry name" value="MEMBRANE FRIZZLED-RELATED PROTEIN"/>
    <property type="match status" value="1"/>
</dbReference>
<evidence type="ECO:0000259" key="5">
    <source>
        <dbReference type="PROSITE" id="PS01180"/>
    </source>
</evidence>
<dbReference type="InterPro" id="IPR000859">
    <property type="entry name" value="CUB_dom"/>
</dbReference>
<dbReference type="Ensembl" id="ENSLBET00000037592.1">
    <property type="protein sequence ID" value="ENSLBEP00000036074.1"/>
    <property type="gene ID" value="ENSLBEG00000027025.1"/>
</dbReference>